<feature type="region of interest" description="Disordered" evidence="1">
    <location>
        <begin position="260"/>
        <end position="348"/>
    </location>
</feature>
<name>A0ABQ8FGI2_9FUNG</name>
<keyword evidence="2" id="KW-0812">Transmembrane</keyword>
<evidence type="ECO:0000313" key="3">
    <source>
        <dbReference type="EMBL" id="KAH6597682.1"/>
    </source>
</evidence>
<feature type="region of interest" description="Disordered" evidence="1">
    <location>
        <begin position="397"/>
        <end position="420"/>
    </location>
</feature>
<comment type="caution">
    <text evidence="3">The sequence shown here is derived from an EMBL/GenBank/DDBJ whole genome shotgun (WGS) entry which is preliminary data.</text>
</comment>
<gene>
    <name evidence="3" type="ORF">BASA50_004287</name>
</gene>
<feature type="compositionally biased region" description="Polar residues" evidence="1">
    <location>
        <begin position="332"/>
        <end position="348"/>
    </location>
</feature>
<feature type="transmembrane region" description="Helical" evidence="2">
    <location>
        <begin position="363"/>
        <end position="385"/>
    </location>
</feature>
<evidence type="ECO:0000256" key="2">
    <source>
        <dbReference type="SAM" id="Phobius"/>
    </source>
</evidence>
<evidence type="ECO:0000256" key="1">
    <source>
        <dbReference type="SAM" id="MobiDB-lite"/>
    </source>
</evidence>
<dbReference type="Proteomes" id="UP001648503">
    <property type="component" value="Unassembled WGS sequence"/>
</dbReference>
<feature type="compositionally biased region" description="Low complexity" evidence="1">
    <location>
        <begin position="260"/>
        <end position="271"/>
    </location>
</feature>
<feature type="compositionally biased region" description="Polar residues" evidence="1">
    <location>
        <begin position="532"/>
        <end position="544"/>
    </location>
</feature>
<sequence length="768" mass="81664">MVTAVPFLEPSSIATQLSPILSALDSPICTSITSSVFCPWWPDAQVSSSFATSLYEFDSRISTFLKWGAPADLHCNFDHSSLRYIGPTICNLMVHLKSVVGPCISAAEVTPEQRLCSSQCTAFVTSFEAQLYNPQMCSPTDDYIINKRRRDALKLYREHCHNPTFVGTNDDSTSSIMCIDELYSNCGFTTIDAKQRYCSTLQSSPMDPCCISRPMRIMPHIFKASSLPTGPSLTVGSPVVTDSPTASPLTAPLPIVLPINNPIPGSPQNGAPAPPPQSPSIPEGSPLDPPDSEPSSSSPPTVVGQGLPRTPQRPNSFPATPGDRSPAPPRSTLDTPQSHGTTASSDQADSSWCKIIGANCESAVGLIFGGLVIVSILLTGFGMFLQNTQPIQWRPKKLESAKSDGLSNGDPIPRSPGTQSILDQSKIDTVLFNILSRQVQRRANKEGTNSESVEIVSGSHIEQLPEPTSITAPAPIFLSVYRQSHTEIVLNNHIRRSLRWIKSMASLSSFASMRDPTIDTSETCSLPDSIMSTDSVMPNDSASNGGFGSAKERDLDRSRGSRHLSTPPFLGGSHSGSLHIMARGKVPVGVIFAREMHASTILASLPDTQSPFDSSPIAAAAADSNTFGSPLAEAMAESVLSGDMAAASTRAAFPLALLDDLPPPLSALHVGLQEPILEESASIVSAQTSLLPSARKMLSQGQTVFVCISPTPLGHPTYIRLGMGDQVVVHEPLDSGDAYGENLGTGMHGLFPMHAVSPMAWPDVGSGV</sequence>
<feature type="compositionally biased region" description="Basic and acidic residues" evidence="1">
    <location>
        <begin position="550"/>
        <end position="559"/>
    </location>
</feature>
<dbReference type="EMBL" id="JAFCIX010000136">
    <property type="protein sequence ID" value="KAH6597682.1"/>
    <property type="molecule type" value="Genomic_DNA"/>
</dbReference>
<keyword evidence="2" id="KW-0472">Membrane</keyword>
<evidence type="ECO:0000313" key="4">
    <source>
        <dbReference type="Proteomes" id="UP001648503"/>
    </source>
</evidence>
<reference evidence="3 4" key="1">
    <citation type="submission" date="2021-02" db="EMBL/GenBank/DDBJ databases">
        <title>Variation within the Batrachochytrium salamandrivorans European outbreak.</title>
        <authorList>
            <person name="Kelly M."/>
            <person name="Pasmans F."/>
            <person name="Shea T.P."/>
            <person name="Munoz J.F."/>
            <person name="Carranza S."/>
            <person name="Cuomo C.A."/>
            <person name="Martel A."/>
        </authorList>
    </citation>
    <scope>NUCLEOTIDE SEQUENCE [LARGE SCALE GENOMIC DNA]</scope>
    <source>
        <strain evidence="3 4">AMFP18/2</strain>
    </source>
</reference>
<proteinExistence type="predicted"/>
<accession>A0ABQ8FGI2</accession>
<keyword evidence="2" id="KW-1133">Transmembrane helix</keyword>
<evidence type="ECO:0008006" key="5">
    <source>
        <dbReference type="Google" id="ProtNLM"/>
    </source>
</evidence>
<keyword evidence="4" id="KW-1185">Reference proteome</keyword>
<organism evidence="3 4">
    <name type="scientific">Batrachochytrium salamandrivorans</name>
    <dbReference type="NCBI Taxonomy" id="1357716"/>
    <lineage>
        <taxon>Eukaryota</taxon>
        <taxon>Fungi</taxon>
        <taxon>Fungi incertae sedis</taxon>
        <taxon>Chytridiomycota</taxon>
        <taxon>Chytridiomycota incertae sedis</taxon>
        <taxon>Chytridiomycetes</taxon>
        <taxon>Rhizophydiales</taxon>
        <taxon>Rhizophydiales incertae sedis</taxon>
        <taxon>Batrachochytrium</taxon>
    </lineage>
</organism>
<protein>
    <recommendedName>
        <fullName evidence="5">SH3 domain-containing protein</fullName>
    </recommendedName>
</protein>
<feature type="region of interest" description="Disordered" evidence="1">
    <location>
        <begin position="532"/>
        <end position="568"/>
    </location>
</feature>